<sequence length="37" mass="4171">MQVIGMLIMVIVLFIISTLSTVLVISLKNKHKNDDKD</sequence>
<dbReference type="AlphaFoldDB" id="A0A1L8CHH7"/>
<accession>A0A1L8CHH7</accession>
<evidence type="ECO:0000313" key="2">
    <source>
        <dbReference type="EMBL" id="GAT90657.1"/>
    </source>
</evidence>
<keyword evidence="1" id="KW-0812">Transmembrane</keyword>
<proteinExistence type="predicted"/>
<organism evidence="2 3">
    <name type="scientific">Apilactobacillus kunkeei</name>
    <dbReference type="NCBI Taxonomy" id="148814"/>
    <lineage>
        <taxon>Bacteria</taxon>
        <taxon>Bacillati</taxon>
        <taxon>Bacillota</taxon>
        <taxon>Bacilli</taxon>
        <taxon>Lactobacillales</taxon>
        <taxon>Lactobacillaceae</taxon>
        <taxon>Apilactobacillus</taxon>
    </lineage>
</organism>
<keyword evidence="1" id="KW-1133">Transmembrane helix</keyword>
<keyword evidence="1" id="KW-0472">Membrane</keyword>
<evidence type="ECO:0000313" key="3">
    <source>
        <dbReference type="Proteomes" id="UP000186588"/>
    </source>
</evidence>
<dbReference type="EMBL" id="BDDX01000005">
    <property type="protein sequence ID" value="GAT90657.1"/>
    <property type="molecule type" value="Genomic_DNA"/>
</dbReference>
<comment type="caution">
    <text evidence="2">The sequence shown here is derived from an EMBL/GenBank/DDBJ whole genome shotgun (WGS) entry which is preliminary data.</text>
</comment>
<reference evidence="2 3" key="1">
    <citation type="journal article" date="2016" name="Syst. Appl. Microbiol.">
        <title>Genomic characterization of a fructophilic bee symbiont Lactobacillus kunkeei reveals its niche-specific adaptation.</title>
        <authorList>
            <person name="Maeno S."/>
            <person name="Tanizawa Y."/>
            <person name="Kanesaki Y."/>
            <person name="Kubota E."/>
            <person name="Kumar H."/>
            <person name="Dicks L."/>
            <person name="Salminen S."/>
            <person name="Nakagawa J."/>
            <person name="Arita M."/>
            <person name="Endo A."/>
        </authorList>
    </citation>
    <scope>NUCLEOTIDE SEQUENCE [LARGE SCALE GENOMIC DNA]</scope>
    <source>
        <strain evidence="2 3">FF30-6</strain>
    </source>
</reference>
<gene>
    <name evidence="2" type="ORF">FF306_00760</name>
</gene>
<feature type="transmembrane region" description="Helical" evidence="1">
    <location>
        <begin position="6"/>
        <end position="27"/>
    </location>
</feature>
<name>A0A1L8CHH7_9LACO</name>
<protein>
    <recommendedName>
        <fullName evidence="4">Holin-like toxin</fullName>
    </recommendedName>
</protein>
<evidence type="ECO:0000256" key="1">
    <source>
        <dbReference type="SAM" id="Phobius"/>
    </source>
</evidence>
<dbReference type="Proteomes" id="UP000186588">
    <property type="component" value="Unassembled WGS sequence"/>
</dbReference>
<evidence type="ECO:0008006" key="4">
    <source>
        <dbReference type="Google" id="ProtNLM"/>
    </source>
</evidence>